<dbReference type="Pfam" id="PF24808">
    <property type="entry name" value="DUF7707"/>
    <property type="match status" value="1"/>
</dbReference>
<feature type="domain" description="PCI" evidence="11">
    <location>
        <begin position="652"/>
        <end position="833"/>
    </location>
</feature>
<keyword evidence="6" id="KW-0736">Signalosome</keyword>
<dbReference type="PROSITE" id="PS50250">
    <property type="entry name" value="PCI"/>
    <property type="match status" value="1"/>
</dbReference>
<dbReference type="PANTHER" id="PTHR14145">
    <property type="entry name" value="26S PROTESOME SUBUNIT 6"/>
    <property type="match status" value="1"/>
</dbReference>
<sequence>MLLLRPLIAIASVAGLVLSQNTSSIDPNSVPIDTRKQWCQSQTSSCPLLCYQLPNTSGSPKENTCDAKTLQYQCICSNGLSPNSSQYSQTIPYFICTEENDECVTQCNGDSSCQSDCRSQHPCGAQNPKRVNVTSTAASTTAAATTSLPPFTGVPDKGAAARPSTDLEHQQPLSFMYRQQLSPLLSSLAFTLAFSNFFDDSQHWRVPEGGQGRRRNIRRRERARAQMTNVARRGNHAMNISRRGPVHAAATYQRVPSTTVRQPVVPAAAPTSGNAIAQAAPGEQVTLSVLHPPRVPVHEPERVSSVATATSDTDVTMGFEEPNIGGMAVDASQPQPVDDLISFDTLDTAEDEVVVISSHTRVSWILDYTAGDYGQDKPLLSTRYFSHTSFYNTSRVSSRKPHGADDMEYMQSDPFYGAVPAQSAGSVTGAGGVDLESLNGNVAGPMVKVDDPPKFELESYIANYTGRTRFNRLFLIGTCSTYLSVEALKAAVAEAKGGRDVSRYENAVRALAEVAPSDPEATLDKNWVDHMKKSVKAETDRLEHELRGYKNNLIKESIRMGNEDLGQHYNQIGDLVSASKAYSRMRDYCTTPTHIASMLFKIINVAIERGDWLSVQSNVHRLRNLQSKPEEQAKNQPKMSAALGLSQLHSGAYVDAANSFLATEPSLGDSYNEVLTSNDVAVYGGLCALASMDRNELQRRVLDNSSFRNFLELEPHIRRAISFFCNSKFRACLEILEAYKVDYLLDVHLQRHVKTLFTRIRTKSIQQYLVPFSRVTLESMTKMFAPGVIGGQADPTDSNSPFVQELIELIQDGTLDARIDLEKKVLVSNQVNLRTDVQQSILDSLDNYIREAHIRVLRTNIIQAGLEVRADERRPKDDRGKGGEAFGNFLPRGPGVM</sequence>
<evidence type="ECO:0000256" key="2">
    <source>
        <dbReference type="ARBA" id="ARBA00004496"/>
    </source>
</evidence>
<evidence type="ECO:0000256" key="10">
    <source>
        <dbReference type="SAM" id="SignalP"/>
    </source>
</evidence>
<dbReference type="Pfam" id="PF01399">
    <property type="entry name" value="PCI"/>
    <property type="match status" value="1"/>
</dbReference>
<dbReference type="Gene3D" id="1.25.40.570">
    <property type="match status" value="1"/>
</dbReference>
<evidence type="ECO:0000256" key="3">
    <source>
        <dbReference type="ARBA" id="ARBA00008793"/>
    </source>
</evidence>
<dbReference type="InterPro" id="IPR019585">
    <property type="entry name" value="Rpn7/CSN1"/>
</dbReference>
<name>A0A401KZW1_ASPAW</name>
<comment type="similarity">
    <text evidence="3">Belongs to the CSN1 family.</text>
</comment>
<keyword evidence="7" id="KW-0539">Nucleus</keyword>
<evidence type="ECO:0000256" key="5">
    <source>
        <dbReference type="ARBA" id="ARBA00022490"/>
    </source>
</evidence>
<feature type="compositionally biased region" description="Low complexity" evidence="9">
    <location>
        <begin position="134"/>
        <end position="147"/>
    </location>
</feature>
<dbReference type="InterPro" id="IPR036390">
    <property type="entry name" value="WH_DNA-bd_sf"/>
</dbReference>
<evidence type="ECO:0000256" key="4">
    <source>
        <dbReference type="ARBA" id="ARBA00011098"/>
    </source>
</evidence>
<dbReference type="Pfam" id="PF10602">
    <property type="entry name" value="RPN7"/>
    <property type="match status" value="1"/>
</dbReference>
<evidence type="ECO:0000256" key="7">
    <source>
        <dbReference type="ARBA" id="ARBA00023242"/>
    </source>
</evidence>
<evidence type="ECO:0000256" key="1">
    <source>
        <dbReference type="ARBA" id="ARBA00004123"/>
    </source>
</evidence>
<dbReference type="AlphaFoldDB" id="A0A401KZW1"/>
<dbReference type="Proteomes" id="UP000286921">
    <property type="component" value="Unassembled WGS sequence"/>
</dbReference>
<comment type="caution">
    <text evidence="12">The sequence shown here is derived from an EMBL/GenBank/DDBJ whole genome shotgun (WGS) entry which is preliminary data.</text>
</comment>
<evidence type="ECO:0000256" key="6">
    <source>
        <dbReference type="ARBA" id="ARBA00022790"/>
    </source>
</evidence>
<evidence type="ECO:0000259" key="11">
    <source>
        <dbReference type="PROSITE" id="PS50250"/>
    </source>
</evidence>
<evidence type="ECO:0000313" key="12">
    <source>
        <dbReference type="EMBL" id="GCB24873.1"/>
    </source>
</evidence>
<feature type="compositionally biased region" description="Basic and acidic residues" evidence="9">
    <location>
        <begin position="872"/>
        <end position="882"/>
    </location>
</feature>
<feature type="signal peptide" evidence="10">
    <location>
        <begin position="1"/>
        <end position="19"/>
    </location>
</feature>
<comment type="subunit">
    <text evidence="4">Component of the COP9 signalosome (CSN) complex.</text>
</comment>
<evidence type="ECO:0000256" key="8">
    <source>
        <dbReference type="ARBA" id="ARBA00067814"/>
    </source>
</evidence>
<dbReference type="InterPro" id="IPR000717">
    <property type="entry name" value="PCI_dom"/>
</dbReference>
<keyword evidence="13" id="KW-1185">Reference proteome</keyword>
<dbReference type="SUPFAM" id="SSF46785">
    <property type="entry name" value="Winged helix' DNA-binding domain"/>
    <property type="match status" value="1"/>
</dbReference>
<keyword evidence="5" id="KW-0963">Cytoplasm</keyword>
<feature type="chain" id="PRO_5019159566" description="COP9 signalosome complex subunit 1" evidence="10">
    <location>
        <begin position="20"/>
        <end position="897"/>
    </location>
</feature>
<dbReference type="FunFam" id="1.25.40.570:FF:000022">
    <property type="entry name" value="COP9 signalosome complex subunit 1"/>
    <property type="match status" value="1"/>
</dbReference>
<accession>A0A401KZW1</accession>
<dbReference type="GO" id="GO:0008180">
    <property type="term" value="C:COP9 signalosome"/>
    <property type="evidence" value="ECO:0007669"/>
    <property type="project" value="UniProtKB-KW"/>
</dbReference>
<protein>
    <recommendedName>
        <fullName evidence="8">COP9 signalosome complex subunit 1</fullName>
    </recommendedName>
</protein>
<organism evidence="12 13">
    <name type="scientific">Aspergillus awamori</name>
    <name type="common">Black koji mold</name>
    <dbReference type="NCBI Taxonomy" id="105351"/>
    <lineage>
        <taxon>Eukaryota</taxon>
        <taxon>Fungi</taxon>
        <taxon>Dikarya</taxon>
        <taxon>Ascomycota</taxon>
        <taxon>Pezizomycotina</taxon>
        <taxon>Eurotiomycetes</taxon>
        <taxon>Eurotiomycetidae</taxon>
        <taxon>Eurotiales</taxon>
        <taxon>Aspergillaceae</taxon>
        <taxon>Aspergillus</taxon>
    </lineage>
</organism>
<proteinExistence type="inferred from homology"/>
<dbReference type="InterPro" id="IPR056124">
    <property type="entry name" value="DUF7707"/>
</dbReference>
<keyword evidence="10" id="KW-0732">Signal</keyword>
<dbReference type="PANTHER" id="PTHR14145:SF2">
    <property type="entry name" value="COP9 SIGNALOSOME COMPLEX SUBUNIT 1"/>
    <property type="match status" value="1"/>
</dbReference>
<dbReference type="GO" id="GO:0005737">
    <property type="term" value="C:cytoplasm"/>
    <property type="evidence" value="ECO:0007669"/>
    <property type="project" value="UniProtKB-SubCell"/>
</dbReference>
<feature type="region of interest" description="Disordered" evidence="9">
    <location>
        <begin position="872"/>
        <end position="897"/>
    </location>
</feature>
<evidence type="ECO:0000313" key="13">
    <source>
        <dbReference type="Proteomes" id="UP000286921"/>
    </source>
</evidence>
<dbReference type="STRING" id="105351.A0A401KZW1"/>
<reference evidence="12 13" key="1">
    <citation type="submission" date="2016-09" db="EMBL/GenBank/DDBJ databases">
        <title>Aspergillus awamori IFM 58123T.</title>
        <authorList>
            <person name="Kusuya Y."/>
            <person name="Shimizu M."/>
            <person name="Takahashi H."/>
            <person name="Yaguchi T."/>
        </authorList>
    </citation>
    <scope>NUCLEOTIDE SEQUENCE [LARGE SCALE GENOMIC DNA]</scope>
    <source>
        <strain evidence="12 13">IFM 58123</strain>
    </source>
</reference>
<dbReference type="EMBL" id="BDHI01000021">
    <property type="protein sequence ID" value="GCB24873.1"/>
    <property type="molecule type" value="Genomic_DNA"/>
</dbReference>
<evidence type="ECO:0000256" key="9">
    <source>
        <dbReference type="SAM" id="MobiDB-lite"/>
    </source>
</evidence>
<comment type="subcellular location">
    <subcellularLocation>
        <location evidence="2">Cytoplasm</location>
    </subcellularLocation>
    <subcellularLocation>
        <location evidence="1">Nucleus</location>
    </subcellularLocation>
</comment>
<dbReference type="InterPro" id="IPR045135">
    <property type="entry name" value="Rpn7_N"/>
</dbReference>
<gene>
    <name evidence="12" type="ORF">AAWM_07758</name>
</gene>
<feature type="region of interest" description="Disordered" evidence="9">
    <location>
        <begin position="134"/>
        <end position="167"/>
    </location>
</feature>